<feature type="domain" description="Kazal-like" evidence="5">
    <location>
        <begin position="179"/>
        <end position="226"/>
    </location>
</feature>
<reference evidence="6" key="1">
    <citation type="journal article" date="2021" name="Sci. Adv.">
        <title>The American lobster genome reveals insights on longevity, neural, and immune adaptations.</title>
        <authorList>
            <person name="Polinski J.M."/>
            <person name="Zimin A.V."/>
            <person name="Clark K.F."/>
            <person name="Kohn A.B."/>
            <person name="Sadowski N."/>
            <person name="Timp W."/>
            <person name="Ptitsyn A."/>
            <person name="Khanna P."/>
            <person name="Romanova D.Y."/>
            <person name="Williams P."/>
            <person name="Greenwood S.J."/>
            <person name="Moroz L.L."/>
            <person name="Walt D.R."/>
            <person name="Bodnar A.G."/>
        </authorList>
    </citation>
    <scope>NUCLEOTIDE SEQUENCE</scope>
    <source>
        <strain evidence="6">GMGI-L3</strain>
    </source>
</reference>
<organism evidence="6 7">
    <name type="scientific">Homarus americanus</name>
    <name type="common">American lobster</name>
    <dbReference type="NCBI Taxonomy" id="6706"/>
    <lineage>
        <taxon>Eukaryota</taxon>
        <taxon>Metazoa</taxon>
        <taxon>Ecdysozoa</taxon>
        <taxon>Arthropoda</taxon>
        <taxon>Crustacea</taxon>
        <taxon>Multicrustacea</taxon>
        <taxon>Malacostraca</taxon>
        <taxon>Eumalacostraca</taxon>
        <taxon>Eucarida</taxon>
        <taxon>Decapoda</taxon>
        <taxon>Pleocyemata</taxon>
        <taxon>Astacidea</taxon>
        <taxon>Nephropoidea</taxon>
        <taxon>Nephropidae</taxon>
        <taxon>Homarus</taxon>
    </lineage>
</organism>
<keyword evidence="2" id="KW-0722">Serine protease inhibitor</keyword>
<evidence type="ECO:0000313" key="7">
    <source>
        <dbReference type="Proteomes" id="UP000747542"/>
    </source>
</evidence>
<accession>A0A8J5MWR8</accession>
<feature type="chain" id="PRO_5035319478" evidence="4">
    <location>
        <begin position="20"/>
        <end position="232"/>
    </location>
</feature>
<dbReference type="OrthoDB" id="544930at2759"/>
<dbReference type="Pfam" id="PF00050">
    <property type="entry name" value="Kazal_1"/>
    <property type="match status" value="2"/>
</dbReference>
<dbReference type="PROSITE" id="PS51465">
    <property type="entry name" value="KAZAL_2"/>
    <property type="match status" value="4"/>
</dbReference>
<dbReference type="InterPro" id="IPR050653">
    <property type="entry name" value="Prot_Inhib_GrowthFact_Antg"/>
</dbReference>
<evidence type="ECO:0000256" key="2">
    <source>
        <dbReference type="ARBA" id="ARBA00022900"/>
    </source>
</evidence>
<evidence type="ECO:0000256" key="3">
    <source>
        <dbReference type="ARBA" id="ARBA00023157"/>
    </source>
</evidence>
<evidence type="ECO:0000259" key="5">
    <source>
        <dbReference type="PROSITE" id="PS51465"/>
    </source>
</evidence>
<protein>
    <submittedName>
        <fullName evidence="6">Four-domain proteases inhibitor-like 1</fullName>
    </submittedName>
</protein>
<feature type="signal peptide" evidence="4">
    <location>
        <begin position="1"/>
        <end position="19"/>
    </location>
</feature>
<dbReference type="Proteomes" id="UP000747542">
    <property type="component" value="Unassembled WGS sequence"/>
</dbReference>
<keyword evidence="1" id="KW-0646">Protease inhibitor</keyword>
<feature type="domain" description="Kazal-like" evidence="5">
    <location>
        <begin position="84"/>
        <end position="128"/>
    </location>
</feature>
<comment type="caution">
    <text evidence="6">The sequence shown here is derived from an EMBL/GenBank/DDBJ whole genome shotgun (WGS) entry which is preliminary data.</text>
</comment>
<dbReference type="GO" id="GO:0005576">
    <property type="term" value="C:extracellular region"/>
    <property type="evidence" value="ECO:0007669"/>
    <property type="project" value="TreeGrafter"/>
</dbReference>
<feature type="domain" description="Kazal-like" evidence="5">
    <location>
        <begin position="129"/>
        <end position="178"/>
    </location>
</feature>
<evidence type="ECO:0000313" key="6">
    <source>
        <dbReference type="EMBL" id="KAG7166162.1"/>
    </source>
</evidence>
<dbReference type="CDD" id="cd00104">
    <property type="entry name" value="KAZAL_FS"/>
    <property type="match status" value="3"/>
</dbReference>
<name>A0A8J5MWR8_HOMAM</name>
<keyword evidence="4" id="KW-0732">Signal</keyword>
<dbReference type="PANTHER" id="PTHR10913">
    <property type="entry name" value="FOLLISTATIN-RELATED"/>
    <property type="match status" value="1"/>
</dbReference>
<dbReference type="SMART" id="SM00280">
    <property type="entry name" value="KAZAL"/>
    <property type="match status" value="4"/>
</dbReference>
<keyword evidence="3" id="KW-1015">Disulfide bond</keyword>
<gene>
    <name evidence="6" type="primary">Mcpi-L1</name>
    <name evidence="6" type="ORF">Hamer_G010981</name>
</gene>
<dbReference type="PANTHER" id="PTHR10913:SF45">
    <property type="entry name" value="FOLLISTATIN, ISOFORM A-RELATED"/>
    <property type="match status" value="1"/>
</dbReference>
<dbReference type="AlphaFoldDB" id="A0A8J5MWR8"/>
<proteinExistence type="predicted"/>
<dbReference type="Pfam" id="PF07648">
    <property type="entry name" value="Kazal_2"/>
    <property type="match status" value="2"/>
</dbReference>
<evidence type="ECO:0000256" key="1">
    <source>
        <dbReference type="ARBA" id="ARBA00022690"/>
    </source>
</evidence>
<dbReference type="EMBL" id="JAHLQT010022636">
    <property type="protein sequence ID" value="KAG7166162.1"/>
    <property type="molecule type" value="Genomic_DNA"/>
</dbReference>
<feature type="domain" description="Kazal-like" evidence="5">
    <location>
        <begin position="30"/>
        <end position="83"/>
    </location>
</feature>
<keyword evidence="7" id="KW-1185">Reference proteome</keyword>
<sequence>MIQGACVFVVVMVLAMVTAYSPTKTQNLDLDHPIYCPDIACNPDEYNPVCGSNGVTYRNACYFILGTCGDSVTTLVHQGECKRDCHKNCNKKYDPVCGSNGVTYGNLCMYEVAHCKDESITISHQGQCRRKLCARRCGKIARPVCGSDGQTYINNCMFDIASCNNENLSVVYRGRCEDKEEIQCPRACPLIYRPVCDNNGKQYSNECELNIAICHDSSITPGTCHGQGEKNG</sequence>
<evidence type="ECO:0000256" key="4">
    <source>
        <dbReference type="SAM" id="SignalP"/>
    </source>
</evidence>
<dbReference type="InterPro" id="IPR002350">
    <property type="entry name" value="Kazal_dom"/>
</dbReference>